<dbReference type="RefSeq" id="WP_025638707.1">
    <property type="nucleotide sequence ID" value="NZ_CP085857.1"/>
</dbReference>
<dbReference type="SUPFAM" id="SSF53756">
    <property type="entry name" value="UDP-Glycosyltransferase/glycogen phosphorylase"/>
    <property type="match status" value="1"/>
</dbReference>
<organism evidence="1">
    <name type="scientific">Vibrio parahaemolyticus</name>
    <dbReference type="NCBI Taxonomy" id="670"/>
    <lineage>
        <taxon>Bacteria</taxon>
        <taxon>Pseudomonadati</taxon>
        <taxon>Pseudomonadota</taxon>
        <taxon>Gammaproteobacteria</taxon>
        <taxon>Vibrionales</taxon>
        <taxon>Vibrionaceae</taxon>
        <taxon>Vibrio</taxon>
    </lineage>
</organism>
<protein>
    <recommendedName>
        <fullName evidence="2">Glycosyltransferase</fullName>
    </recommendedName>
</protein>
<evidence type="ECO:0000313" key="1">
    <source>
        <dbReference type="EMBL" id="QFC17954.1"/>
    </source>
</evidence>
<proteinExistence type="predicted"/>
<evidence type="ECO:0008006" key="2">
    <source>
        <dbReference type="Google" id="ProtNLM"/>
    </source>
</evidence>
<accession>A0A5P4S655</accession>
<sequence length="385" mass="44187">MKILSLITTLGHGRGGHFYDYVITNEQLVEDGHNVRALEIGLNRSPIIHDANLKKSFIYFNGINMISMLFKLAVIIREFKPDVIQSYDLPSFSAANFISIVFKVPVAFTKCGGPNPEGKSFFPRLNNVITYSIENYNYFDCNKVCIPGRSKKIYTNYELCNSIEKSIQESYGDCLKILRISRIDEHYEDVFYKSIKYVNKLYENGIAVKLLIVGVIQSEGLFKKLKEYDKNNVVFWLTDDVYTVNASQLIHVADLVLATGRGVMEAASISKPIMVFDTMQEDPIPLNKENFHDYFSTNFSPRSFSSKANEVDSTRFCMEISTDIVLSNKYKEEIESLYFEYFDISKATPVLVNFLENCKKTPVRLLGNNILHLLVTIRYLTRIRK</sequence>
<dbReference type="EMBL" id="MK463648">
    <property type="protein sequence ID" value="QFC17954.1"/>
    <property type="molecule type" value="Genomic_DNA"/>
</dbReference>
<dbReference type="AlphaFoldDB" id="A0A5P4S655"/>
<name>A0A5P4S655_VIBPH</name>
<dbReference type="Gene3D" id="3.40.50.2000">
    <property type="entry name" value="Glycogen Phosphorylase B"/>
    <property type="match status" value="2"/>
</dbReference>
<gene>
    <name evidence="1" type="primary">wsbH</name>
</gene>
<reference evidence="1" key="1">
    <citation type="journal article" date="2019" name="Int. J. Food Microbiol.">
        <title>Developing a novel molecular serotyping system based on capsular polysaccharide synthesis gene clusters of Vibrio parahaemolyticus.</title>
        <authorList>
            <person name="Pang Y."/>
            <person name="Guo X."/>
            <person name="Tian X."/>
            <person name="Liu F."/>
            <person name="Wang L."/>
            <person name="Wu J."/>
            <person name="Zhang S."/>
            <person name="Li S."/>
            <person name="Liu B."/>
        </authorList>
    </citation>
    <scope>NUCLEOTIDE SEQUENCE</scope>
    <source>
        <strain evidence="1">G3494</strain>
    </source>
</reference>